<feature type="transmembrane region" description="Helical" evidence="9">
    <location>
        <begin position="131"/>
        <end position="152"/>
    </location>
</feature>
<evidence type="ECO:0000256" key="4">
    <source>
        <dbReference type="ARBA" id="ARBA00023157"/>
    </source>
</evidence>
<dbReference type="PROSITE" id="PS00134">
    <property type="entry name" value="TRYPSIN_HIS"/>
    <property type="match status" value="1"/>
</dbReference>
<dbReference type="InterPro" id="IPR018114">
    <property type="entry name" value="TRYPSIN_HIS"/>
</dbReference>
<dbReference type="SUPFAM" id="SSF56487">
    <property type="entry name" value="SRCR-like"/>
    <property type="match status" value="1"/>
</dbReference>
<comment type="caution">
    <text evidence="6">Lacks conserved residue(s) required for the propagation of feature annotation.</text>
</comment>
<dbReference type="SUPFAM" id="SSF50494">
    <property type="entry name" value="Trypsin-like serine proteases"/>
    <property type="match status" value="1"/>
</dbReference>
<dbReference type="InterPro" id="IPR002172">
    <property type="entry name" value="LDrepeatLR_classA_rpt"/>
</dbReference>
<dbReference type="GO" id="GO:0006508">
    <property type="term" value="P:proteolysis"/>
    <property type="evidence" value="ECO:0007669"/>
    <property type="project" value="UniProtKB-KW"/>
</dbReference>
<evidence type="ECO:0000256" key="2">
    <source>
        <dbReference type="ARBA" id="ARBA00022801"/>
    </source>
</evidence>
<evidence type="ECO:0000313" key="12">
    <source>
        <dbReference type="EMBL" id="KAK2847232.1"/>
    </source>
</evidence>
<keyword evidence="13" id="KW-1185">Reference proteome</keyword>
<organism evidence="12 13">
    <name type="scientific">Channa striata</name>
    <name type="common">Snakehead murrel</name>
    <name type="synonym">Ophicephalus striatus</name>
    <dbReference type="NCBI Taxonomy" id="64152"/>
    <lineage>
        <taxon>Eukaryota</taxon>
        <taxon>Metazoa</taxon>
        <taxon>Chordata</taxon>
        <taxon>Craniata</taxon>
        <taxon>Vertebrata</taxon>
        <taxon>Euteleostomi</taxon>
        <taxon>Actinopterygii</taxon>
        <taxon>Neopterygii</taxon>
        <taxon>Teleostei</taxon>
        <taxon>Neoteleostei</taxon>
        <taxon>Acanthomorphata</taxon>
        <taxon>Anabantaria</taxon>
        <taxon>Anabantiformes</taxon>
        <taxon>Channoidei</taxon>
        <taxon>Channidae</taxon>
        <taxon>Channa</taxon>
    </lineage>
</organism>
<reference evidence="12" key="1">
    <citation type="submission" date="2023-07" db="EMBL/GenBank/DDBJ databases">
        <title>Chromosome-level Genome Assembly of Striped Snakehead (Channa striata).</title>
        <authorList>
            <person name="Liu H."/>
        </authorList>
    </citation>
    <scope>NUCLEOTIDE SEQUENCE</scope>
    <source>
        <strain evidence="12">Gz</strain>
        <tissue evidence="12">Muscle</tissue>
    </source>
</reference>
<dbReference type="EMBL" id="JAUPFM010000007">
    <property type="protein sequence ID" value="KAK2847232.1"/>
    <property type="molecule type" value="Genomic_DNA"/>
</dbReference>
<evidence type="ECO:0000256" key="7">
    <source>
        <dbReference type="RuleBase" id="RU363034"/>
    </source>
</evidence>
<dbReference type="Gene3D" id="3.10.250.10">
    <property type="entry name" value="SRCR-like domain"/>
    <property type="match status" value="1"/>
</dbReference>
<dbReference type="PROSITE" id="PS50287">
    <property type="entry name" value="SRCR_2"/>
    <property type="match status" value="1"/>
</dbReference>
<dbReference type="GO" id="GO:0016020">
    <property type="term" value="C:membrane"/>
    <property type="evidence" value="ECO:0007669"/>
    <property type="project" value="InterPro"/>
</dbReference>
<keyword evidence="9" id="KW-0812">Transmembrane</keyword>
<dbReference type="FunFam" id="2.40.10.10:FF:000003">
    <property type="entry name" value="Transmembrane serine protease 3"/>
    <property type="match status" value="1"/>
</dbReference>
<feature type="disulfide bond" evidence="6">
    <location>
        <begin position="288"/>
        <end position="298"/>
    </location>
</feature>
<keyword evidence="9" id="KW-0472">Membrane</keyword>
<proteinExistence type="predicted"/>
<dbReference type="InterPro" id="IPR001190">
    <property type="entry name" value="SRCR"/>
</dbReference>
<evidence type="ECO:0000256" key="5">
    <source>
        <dbReference type="ARBA" id="ARBA00023180"/>
    </source>
</evidence>
<sequence>MTLIPFYNNELTEIELLYGCCSQIKALTQEFNKVEEWKAVGRGQRTYTRQRVSWESHRQGGRAGCLLSLVFDERHLGFIRTDNCIMTNELSQEVTRPLNPSQAVVPQPGRHRSPMTAPKTQRQKAQKAKKVFLIILTVVLLLGILATTIYFLKQLIESKYLFCSRSFKFIPIEQACDGKADCAGGEDESACVSSYRANTTFPVRLLSDQYVLQVYSPSSGWRSVCSDDWTQQHTQTACNQLGYTYKPRSTNVTVSTLTSFLKTGPFTAVRPGTETTPIHQATIDRSICRSGSVVSLSCSDAGQVHSEDRIVGGKDAHIEDWPWQVSLQDSGQHTCGGSLVSPNWVVTAAHCFSGSRKALTHWRVVSGVTYLTTFGGYYVDKIIVNGDYNAEENDYDLALIKLSSPITVGGSRKPVSLPPTSLDIDPKASLVVTGWGYLKEKMAQIPLIDRDTCSSPSVYGNIITQRMICAGFMEGKVDACQGDSGGPLVYLTSSKWNLVGVVSWGVGCARQGRPGVYSNVGEMLNWIYTVIEKNP</sequence>
<evidence type="ECO:0000256" key="8">
    <source>
        <dbReference type="SAM" id="MobiDB-lite"/>
    </source>
</evidence>
<dbReference type="PROSITE" id="PS50240">
    <property type="entry name" value="TRYPSIN_DOM"/>
    <property type="match status" value="1"/>
</dbReference>
<dbReference type="GO" id="GO:0004252">
    <property type="term" value="F:serine-type endopeptidase activity"/>
    <property type="evidence" value="ECO:0007669"/>
    <property type="project" value="InterPro"/>
</dbReference>
<dbReference type="PROSITE" id="PS00135">
    <property type="entry name" value="TRYPSIN_SER"/>
    <property type="match status" value="1"/>
</dbReference>
<dbReference type="AlphaFoldDB" id="A0AA88MY84"/>
<dbReference type="CDD" id="cd00190">
    <property type="entry name" value="Tryp_SPc"/>
    <property type="match status" value="1"/>
</dbReference>
<dbReference type="SUPFAM" id="SSF57424">
    <property type="entry name" value="LDL receptor-like module"/>
    <property type="match status" value="1"/>
</dbReference>
<dbReference type="SMART" id="SM00020">
    <property type="entry name" value="Tryp_SPc"/>
    <property type="match status" value="1"/>
</dbReference>
<dbReference type="InterPro" id="IPR043504">
    <property type="entry name" value="Peptidase_S1_PA_chymotrypsin"/>
</dbReference>
<name>A0AA88MY84_CHASR</name>
<evidence type="ECO:0000256" key="1">
    <source>
        <dbReference type="ARBA" id="ARBA00022670"/>
    </source>
</evidence>
<evidence type="ECO:0000256" key="9">
    <source>
        <dbReference type="SAM" id="Phobius"/>
    </source>
</evidence>
<evidence type="ECO:0000313" key="13">
    <source>
        <dbReference type="Proteomes" id="UP001187415"/>
    </source>
</evidence>
<feature type="domain" description="Peptidase S1" evidence="10">
    <location>
        <begin position="310"/>
        <end position="532"/>
    </location>
</feature>
<feature type="region of interest" description="Disordered" evidence="8">
    <location>
        <begin position="97"/>
        <end position="122"/>
    </location>
</feature>
<keyword evidence="2 7" id="KW-0378">Hydrolase</keyword>
<evidence type="ECO:0000259" key="11">
    <source>
        <dbReference type="PROSITE" id="PS50287"/>
    </source>
</evidence>
<dbReference type="Gene3D" id="4.10.400.10">
    <property type="entry name" value="Low-density Lipoprotein Receptor"/>
    <property type="match status" value="1"/>
</dbReference>
<keyword evidence="5" id="KW-0325">Glycoprotein</keyword>
<evidence type="ECO:0000259" key="10">
    <source>
        <dbReference type="PROSITE" id="PS50240"/>
    </source>
</evidence>
<feature type="domain" description="SRCR" evidence="11">
    <location>
        <begin position="212"/>
        <end position="298"/>
    </location>
</feature>
<keyword evidence="3 7" id="KW-0720">Serine protease</keyword>
<gene>
    <name evidence="12" type="ORF">Q5P01_010231</name>
</gene>
<dbReference type="InterPro" id="IPR033116">
    <property type="entry name" value="TRYPSIN_SER"/>
</dbReference>
<dbReference type="Gene3D" id="2.40.10.10">
    <property type="entry name" value="Trypsin-like serine proteases"/>
    <property type="match status" value="1"/>
</dbReference>
<comment type="caution">
    <text evidence="12">The sequence shown here is derived from an EMBL/GenBank/DDBJ whole genome shotgun (WGS) entry which is preliminary data.</text>
</comment>
<dbReference type="PANTHER" id="PTHR24252">
    <property type="entry name" value="ACROSIN-RELATED"/>
    <property type="match status" value="1"/>
</dbReference>
<dbReference type="InterPro" id="IPR036055">
    <property type="entry name" value="LDL_receptor-like_sf"/>
</dbReference>
<dbReference type="Proteomes" id="UP001187415">
    <property type="component" value="Unassembled WGS sequence"/>
</dbReference>
<dbReference type="PANTHER" id="PTHR24252:SF24">
    <property type="entry name" value="TRANSMEMBRANE PROTEASE SERINE 2-LIKE ISOFORM X1"/>
    <property type="match status" value="1"/>
</dbReference>
<keyword evidence="1 7" id="KW-0645">Protease</keyword>
<evidence type="ECO:0000256" key="3">
    <source>
        <dbReference type="ARBA" id="ARBA00022825"/>
    </source>
</evidence>
<dbReference type="InterPro" id="IPR009003">
    <property type="entry name" value="Peptidase_S1_PA"/>
</dbReference>
<dbReference type="Pfam" id="PF15494">
    <property type="entry name" value="SRCR_2"/>
    <property type="match status" value="1"/>
</dbReference>
<evidence type="ECO:0000256" key="6">
    <source>
        <dbReference type="PROSITE-ProRule" id="PRU00196"/>
    </source>
</evidence>
<accession>A0AA88MY84</accession>
<dbReference type="InterPro" id="IPR001254">
    <property type="entry name" value="Trypsin_dom"/>
</dbReference>
<dbReference type="Pfam" id="PF00089">
    <property type="entry name" value="Trypsin"/>
    <property type="match status" value="1"/>
</dbReference>
<dbReference type="InterPro" id="IPR036772">
    <property type="entry name" value="SRCR-like_dom_sf"/>
</dbReference>
<evidence type="ECO:0008006" key="14">
    <source>
        <dbReference type="Google" id="ProtNLM"/>
    </source>
</evidence>
<keyword evidence="4 6" id="KW-1015">Disulfide bond</keyword>
<dbReference type="SMART" id="SM00202">
    <property type="entry name" value="SR"/>
    <property type="match status" value="1"/>
</dbReference>
<dbReference type="InterPro" id="IPR001314">
    <property type="entry name" value="Peptidase_S1A"/>
</dbReference>
<keyword evidence="9" id="KW-1133">Transmembrane helix</keyword>
<dbReference type="CDD" id="cd00112">
    <property type="entry name" value="LDLa"/>
    <property type="match status" value="1"/>
</dbReference>
<protein>
    <recommendedName>
        <fullName evidence="14">Transmembrane protease serine 4</fullName>
    </recommendedName>
</protein>
<dbReference type="PRINTS" id="PR00722">
    <property type="entry name" value="CHYMOTRYPSIN"/>
</dbReference>